<comment type="caution">
    <text evidence="2">The sequence shown here is derived from an EMBL/GenBank/DDBJ whole genome shotgun (WGS) entry which is preliminary data.</text>
</comment>
<dbReference type="Proteomes" id="UP001153678">
    <property type="component" value="Unassembled WGS sequence"/>
</dbReference>
<sequence>QKDTPSITDTTALPTLTPTGTTTIHSSASPTGSRTGSTPEYLDEINYLFLDR</sequence>
<accession>A0A9W4X0U0</accession>
<dbReference type="EMBL" id="CAMKVN010009972">
    <property type="protein sequence ID" value="CAI2193724.1"/>
    <property type="molecule type" value="Genomic_DNA"/>
</dbReference>
<proteinExistence type="predicted"/>
<feature type="non-terminal residue" evidence="2">
    <location>
        <position position="52"/>
    </location>
</feature>
<keyword evidence="3" id="KW-1185">Reference proteome</keyword>
<organism evidence="2 3">
    <name type="scientific">Funneliformis geosporum</name>
    <dbReference type="NCBI Taxonomy" id="1117311"/>
    <lineage>
        <taxon>Eukaryota</taxon>
        <taxon>Fungi</taxon>
        <taxon>Fungi incertae sedis</taxon>
        <taxon>Mucoromycota</taxon>
        <taxon>Glomeromycotina</taxon>
        <taxon>Glomeromycetes</taxon>
        <taxon>Glomerales</taxon>
        <taxon>Glomeraceae</taxon>
        <taxon>Funneliformis</taxon>
    </lineage>
</organism>
<evidence type="ECO:0000313" key="2">
    <source>
        <dbReference type="EMBL" id="CAI2193724.1"/>
    </source>
</evidence>
<feature type="compositionally biased region" description="Polar residues" evidence="1">
    <location>
        <begin position="24"/>
        <end position="38"/>
    </location>
</feature>
<feature type="compositionally biased region" description="Low complexity" evidence="1">
    <location>
        <begin position="8"/>
        <end position="23"/>
    </location>
</feature>
<feature type="region of interest" description="Disordered" evidence="1">
    <location>
        <begin position="1"/>
        <end position="39"/>
    </location>
</feature>
<protein>
    <submittedName>
        <fullName evidence="2">17931_t:CDS:1</fullName>
    </submittedName>
</protein>
<name>A0A9W4X0U0_9GLOM</name>
<reference evidence="2" key="1">
    <citation type="submission" date="2022-08" db="EMBL/GenBank/DDBJ databases">
        <authorList>
            <person name="Kallberg Y."/>
            <person name="Tangrot J."/>
            <person name="Rosling A."/>
        </authorList>
    </citation>
    <scope>NUCLEOTIDE SEQUENCE</scope>
    <source>
        <strain evidence="2">Wild A</strain>
    </source>
</reference>
<dbReference type="AlphaFoldDB" id="A0A9W4X0U0"/>
<evidence type="ECO:0000313" key="3">
    <source>
        <dbReference type="Proteomes" id="UP001153678"/>
    </source>
</evidence>
<evidence type="ECO:0000256" key="1">
    <source>
        <dbReference type="SAM" id="MobiDB-lite"/>
    </source>
</evidence>
<gene>
    <name evidence="2" type="ORF">FWILDA_LOCUS16220</name>
</gene>